<keyword evidence="3" id="KW-1185">Reference proteome</keyword>
<protein>
    <submittedName>
        <fullName evidence="2">Winged helix DNA-binding domain-containing protein</fullName>
    </submittedName>
</protein>
<dbReference type="STRING" id="1464122.SAMN05421737_11113"/>
<dbReference type="Pfam" id="PF13601">
    <property type="entry name" value="HTH_34"/>
    <property type="match status" value="1"/>
</dbReference>
<reference evidence="3" key="1">
    <citation type="submission" date="2016-09" db="EMBL/GenBank/DDBJ databases">
        <authorList>
            <person name="Varghese N."/>
            <person name="Submissions S."/>
        </authorList>
    </citation>
    <scope>NUCLEOTIDE SEQUENCE [LARGE SCALE GENOMIC DNA]</scope>
    <source>
        <strain evidence="3">25nlg</strain>
    </source>
</reference>
<dbReference type="Gene3D" id="1.10.10.10">
    <property type="entry name" value="Winged helix-like DNA-binding domain superfamily/Winged helix DNA-binding domain"/>
    <property type="match status" value="1"/>
</dbReference>
<dbReference type="Proteomes" id="UP000242662">
    <property type="component" value="Unassembled WGS sequence"/>
</dbReference>
<name>A0A1G6MWD3_9BACI</name>
<dbReference type="EMBL" id="FMYM01000011">
    <property type="protein sequence ID" value="SDC59751.1"/>
    <property type="molecule type" value="Genomic_DNA"/>
</dbReference>
<gene>
    <name evidence="2" type="ORF">SAMN05421737_11113</name>
</gene>
<dbReference type="PANTHER" id="PTHR37318:SF1">
    <property type="entry name" value="BSL7504 PROTEIN"/>
    <property type="match status" value="1"/>
</dbReference>
<dbReference type="AlphaFoldDB" id="A0A1G6MWD3"/>
<feature type="domain" description="Winged helix DNA-binding" evidence="1">
    <location>
        <begin position="18"/>
        <end position="95"/>
    </location>
</feature>
<accession>A0A1G6MWD3</accession>
<dbReference type="RefSeq" id="WP_090776425.1">
    <property type="nucleotide sequence ID" value="NZ_FMYM01000011.1"/>
</dbReference>
<proteinExistence type="predicted"/>
<evidence type="ECO:0000313" key="3">
    <source>
        <dbReference type="Proteomes" id="UP000242662"/>
    </source>
</evidence>
<dbReference type="InterPro" id="IPR036388">
    <property type="entry name" value="WH-like_DNA-bd_sf"/>
</dbReference>
<dbReference type="SUPFAM" id="SSF46785">
    <property type="entry name" value="Winged helix' DNA-binding domain"/>
    <property type="match status" value="1"/>
</dbReference>
<dbReference type="OrthoDB" id="9800369at2"/>
<evidence type="ECO:0000313" key="2">
    <source>
        <dbReference type="EMBL" id="SDC59751.1"/>
    </source>
</evidence>
<organism evidence="2 3">
    <name type="scientific">Shouchella lonarensis</name>
    <dbReference type="NCBI Taxonomy" id="1464122"/>
    <lineage>
        <taxon>Bacteria</taxon>
        <taxon>Bacillati</taxon>
        <taxon>Bacillota</taxon>
        <taxon>Bacilli</taxon>
        <taxon>Bacillales</taxon>
        <taxon>Bacillaceae</taxon>
        <taxon>Shouchella</taxon>
    </lineage>
</organism>
<sequence length="108" mass="12382">MRKDGLGSINDLIHAKARLGIMSMVMTYEYCDFTMLKEKLRLTDGNLGAHIQKLEEAQYIITKKTFLGRKPKTYVSVTEEGREAYREYIATLEAVLYGEIFHEGEGDK</sequence>
<dbReference type="InterPro" id="IPR036390">
    <property type="entry name" value="WH_DNA-bd_sf"/>
</dbReference>
<evidence type="ECO:0000259" key="1">
    <source>
        <dbReference type="Pfam" id="PF13601"/>
    </source>
</evidence>
<dbReference type="PANTHER" id="PTHR37318">
    <property type="entry name" value="BSL7504 PROTEIN"/>
    <property type="match status" value="1"/>
</dbReference>
<keyword evidence="2" id="KW-0238">DNA-binding</keyword>
<dbReference type="GO" id="GO:0003677">
    <property type="term" value="F:DNA binding"/>
    <property type="evidence" value="ECO:0007669"/>
    <property type="project" value="UniProtKB-KW"/>
</dbReference>
<dbReference type="InterPro" id="IPR027395">
    <property type="entry name" value="WH_DNA-bd_dom"/>
</dbReference>